<dbReference type="InterPro" id="IPR001466">
    <property type="entry name" value="Beta-lactam-related"/>
</dbReference>
<dbReference type="GO" id="GO:0016020">
    <property type="term" value="C:membrane"/>
    <property type="evidence" value="ECO:0007669"/>
    <property type="project" value="UniProtKB-SubCell"/>
</dbReference>
<dbReference type="InterPro" id="IPR050491">
    <property type="entry name" value="AmpC-like"/>
</dbReference>
<dbReference type="OrthoDB" id="9793489at2"/>
<evidence type="ECO:0000313" key="5">
    <source>
        <dbReference type="Proteomes" id="UP000220133"/>
    </source>
</evidence>
<dbReference type="RefSeq" id="WP_098192288.1">
    <property type="nucleotide sequence ID" value="NZ_CP023777.1"/>
</dbReference>
<dbReference type="AlphaFoldDB" id="A0A291QPH2"/>
<dbReference type="SUPFAM" id="SSF56601">
    <property type="entry name" value="beta-lactamase/transpeptidase-like"/>
    <property type="match status" value="1"/>
</dbReference>
<dbReference type="PANTHER" id="PTHR46825:SF11">
    <property type="entry name" value="PENICILLIN-BINDING PROTEIN 4"/>
    <property type="match status" value="1"/>
</dbReference>
<reference evidence="4 5" key="1">
    <citation type="submission" date="2017-10" db="EMBL/GenBank/DDBJ databases">
        <title>Paenichitinophaga pekingensis gen. nov., sp. nov., isolated from activated sludge.</title>
        <authorList>
            <person name="Jin D."/>
            <person name="Kong X."/>
            <person name="Deng Y."/>
            <person name="Bai Z."/>
        </authorList>
    </citation>
    <scope>NUCLEOTIDE SEQUENCE [LARGE SCALE GENOMIC DNA]</scope>
    <source>
        <strain evidence="4 5">13</strain>
    </source>
</reference>
<feature type="domain" description="Beta-lactamase-related" evidence="3">
    <location>
        <begin position="58"/>
        <end position="360"/>
    </location>
</feature>
<evidence type="ECO:0000313" key="4">
    <source>
        <dbReference type="EMBL" id="ATL45898.1"/>
    </source>
</evidence>
<dbReference type="Proteomes" id="UP000220133">
    <property type="component" value="Chromosome"/>
</dbReference>
<accession>A0A291QPH2</accession>
<gene>
    <name evidence="4" type="ORF">COR50_01265</name>
</gene>
<keyword evidence="2" id="KW-0472">Membrane</keyword>
<dbReference type="KEGG" id="cbae:COR50_01265"/>
<dbReference type="GO" id="GO:0016787">
    <property type="term" value="F:hydrolase activity"/>
    <property type="evidence" value="ECO:0007669"/>
    <property type="project" value="UniProtKB-KW"/>
</dbReference>
<dbReference type="EMBL" id="CP023777">
    <property type="protein sequence ID" value="ATL45898.1"/>
    <property type="molecule type" value="Genomic_DNA"/>
</dbReference>
<evidence type="ECO:0000259" key="3">
    <source>
        <dbReference type="Pfam" id="PF00144"/>
    </source>
</evidence>
<keyword evidence="4" id="KW-0378">Hydrolase</keyword>
<sequence length="472" mass="54094">MNNYLFSISIVMLCNIFLPAKSQHIKPDNQHNIQFNNKYYRLDSLYSELYKYDEFNGNVLIAEHGKIIFNKQYGIANKSDLSPLTGQSSFYLASVTKQFTAYAMLLLEKMHLLSFNDELSKFLPELGFYKGVTINQLIHHTSGIPDYVGLFDKDWPNGKTVSNTDVIKRLAKMKPQALFAPNEKWQYSNTGYLLLAAIVEKVSGQSFSQFLAEHIFTPLKMDQTGVLSPYTDNSAHPAIAWPFLEDASDRDYVKKFDSIYGPGRIYSTVNDLFLWDRALNNPGWISPAEKKLLYTNWQLNGGKSTNYGYGWFLEKDSTYGQIVYHGGSWPGYLTLLERHLRDDKTIIILQNDAKGTGKRRLPKQETQKILYDLPLESTVRLPDSTLQKYTGTYISEKGKTSEIVLLHRSIWIQFSPTTRFELMPATETKFIVNGFYPEVSYNFILADDGSVEKCRILQPEEGVDRITVKKKP</sequence>
<keyword evidence="5" id="KW-1185">Reference proteome</keyword>
<dbReference type="PANTHER" id="PTHR46825">
    <property type="entry name" value="D-ALANYL-D-ALANINE-CARBOXYPEPTIDASE/ENDOPEPTIDASE AMPH"/>
    <property type="match status" value="1"/>
</dbReference>
<organism evidence="4 5">
    <name type="scientific">Chitinophaga caeni</name>
    <dbReference type="NCBI Taxonomy" id="2029983"/>
    <lineage>
        <taxon>Bacteria</taxon>
        <taxon>Pseudomonadati</taxon>
        <taxon>Bacteroidota</taxon>
        <taxon>Chitinophagia</taxon>
        <taxon>Chitinophagales</taxon>
        <taxon>Chitinophagaceae</taxon>
        <taxon>Chitinophaga</taxon>
    </lineage>
</organism>
<comment type="subcellular location">
    <subcellularLocation>
        <location evidence="1">Membrane</location>
    </subcellularLocation>
</comment>
<protein>
    <submittedName>
        <fullName evidence="4">Serine hydrolase</fullName>
    </submittedName>
</protein>
<dbReference type="InterPro" id="IPR012338">
    <property type="entry name" value="Beta-lactam/transpept-like"/>
</dbReference>
<evidence type="ECO:0000256" key="1">
    <source>
        <dbReference type="ARBA" id="ARBA00004370"/>
    </source>
</evidence>
<dbReference type="Gene3D" id="3.40.710.10">
    <property type="entry name" value="DD-peptidase/beta-lactamase superfamily"/>
    <property type="match status" value="1"/>
</dbReference>
<dbReference type="Pfam" id="PF00144">
    <property type="entry name" value="Beta-lactamase"/>
    <property type="match status" value="1"/>
</dbReference>
<name>A0A291QPH2_9BACT</name>
<proteinExistence type="predicted"/>
<evidence type="ECO:0000256" key="2">
    <source>
        <dbReference type="ARBA" id="ARBA00023136"/>
    </source>
</evidence>